<dbReference type="Pfam" id="PF10417">
    <property type="entry name" value="1-cysPrx_C"/>
    <property type="match status" value="1"/>
</dbReference>
<dbReference type="GO" id="GO:0042744">
    <property type="term" value="P:hydrogen peroxide catabolic process"/>
    <property type="evidence" value="ECO:0007669"/>
    <property type="project" value="TreeGrafter"/>
</dbReference>
<evidence type="ECO:0000313" key="9">
    <source>
        <dbReference type="Proteomes" id="UP000179266"/>
    </source>
</evidence>
<proteinExistence type="inferred from homology"/>
<dbReference type="InterPro" id="IPR050217">
    <property type="entry name" value="Peroxiredoxin"/>
</dbReference>
<reference evidence="8 9" key="1">
    <citation type="journal article" date="2016" name="Nat. Commun.">
        <title>Thousands of microbial genomes shed light on interconnected biogeochemical processes in an aquifer system.</title>
        <authorList>
            <person name="Anantharaman K."/>
            <person name="Brown C.T."/>
            <person name="Hug L.A."/>
            <person name="Sharon I."/>
            <person name="Castelle C.J."/>
            <person name="Probst A.J."/>
            <person name="Thomas B.C."/>
            <person name="Singh A."/>
            <person name="Wilkins M.J."/>
            <person name="Karaoz U."/>
            <person name="Brodie E.L."/>
            <person name="Williams K.H."/>
            <person name="Hubbard S.S."/>
            <person name="Banfield J.F."/>
        </authorList>
    </citation>
    <scope>NUCLEOTIDE SEQUENCE [LARGE SCALE GENOMIC DNA]</scope>
</reference>
<keyword evidence="4" id="KW-0560">Oxidoreductase</keyword>
<comment type="similarity">
    <text evidence="1">Belongs to the peroxiredoxin family. AhpC/Prx1 subfamily.</text>
</comment>
<dbReference type="Pfam" id="PF00578">
    <property type="entry name" value="AhpC-TSA"/>
    <property type="match status" value="1"/>
</dbReference>
<sequence>MSTDSRFVHKMWQEQELSKMVEGGVPFPMLSDAGGQIGAIYGVYDEAAGVNIRGRFIIDPEFVIRAMEVMTPEVGRNPEELIRQIKAFQHVKKTGEVTPSGWQPGQVTLKPGPDLVGNVWKVWKP</sequence>
<evidence type="ECO:0000256" key="5">
    <source>
        <dbReference type="ARBA" id="ARBA00023284"/>
    </source>
</evidence>
<dbReference type="InterPro" id="IPR000866">
    <property type="entry name" value="AhpC/TSA"/>
</dbReference>
<evidence type="ECO:0000259" key="7">
    <source>
        <dbReference type="Pfam" id="PF10417"/>
    </source>
</evidence>
<dbReference type="AlphaFoldDB" id="A0A1F7RQL9"/>
<keyword evidence="3" id="KW-0049">Antioxidant</keyword>
<dbReference type="EMBL" id="MGDD01000289">
    <property type="protein sequence ID" value="OGL43177.1"/>
    <property type="molecule type" value="Genomic_DNA"/>
</dbReference>
<name>A0A1F7RQL9_9BACT</name>
<keyword evidence="5" id="KW-0676">Redox-active center</keyword>
<gene>
    <name evidence="8" type="ORF">A2161_04180</name>
</gene>
<dbReference type="GO" id="GO:0006979">
    <property type="term" value="P:response to oxidative stress"/>
    <property type="evidence" value="ECO:0007669"/>
    <property type="project" value="TreeGrafter"/>
</dbReference>
<dbReference type="Proteomes" id="UP000179266">
    <property type="component" value="Unassembled WGS sequence"/>
</dbReference>
<dbReference type="GO" id="GO:0045454">
    <property type="term" value="P:cell redox homeostasis"/>
    <property type="evidence" value="ECO:0007669"/>
    <property type="project" value="TreeGrafter"/>
</dbReference>
<dbReference type="InterPro" id="IPR036249">
    <property type="entry name" value="Thioredoxin-like_sf"/>
</dbReference>
<dbReference type="PANTHER" id="PTHR10681">
    <property type="entry name" value="THIOREDOXIN PEROXIDASE"/>
    <property type="match status" value="1"/>
</dbReference>
<dbReference type="GO" id="GO:0008379">
    <property type="term" value="F:thioredoxin peroxidase activity"/>
    <property type="evidence" value="ECO:0007669"/>
    <property type="project" value="TreeGrafter"/>
</dbReference>
<dbReference type="GO" id="GO:0005829">
    <property type="term" value="C:cytosol"/>
    <property type="evidence" value="ECO:0007669"/>
    <property type="project" value="TreeGrafter"/>
</dbReference>
<keyword evidence="2" id="KW-0575">Peroxidase</keyword>
<evidence type="ECO:0000256" key="3">
    <source>
        <dbReference type="ARBA" id="ARBA00022862"/>
    </source>
</evidence>
<evidence type="ECO:0000259" key="6">
    <source>
        <dbReference type="Pfam" id="PF00578"/>
    </source>
</evidence>
<comment type="caution">
    <text evidence="8">The sequence shown here is derived from an EMBL/GenBank/DDBJ whole genome shotgun (WGS) entry which is preliminary data.</text>
</comment>
<accession>A0A1F7RQL9</accession>
<dbReference type="InterPro" id="IPR019479">
    <property type="entry name" value="Peroxiredoxin_C"/>
</dbReference>
<dbReference type="SUPFAM" id="SSF52833">
    <property type="entry name" value="Thioredoxin-like"/>
    <property type="match status" value="1"/>
</dbReference>
<evidence type="ECO:0000256" key="1">
    <source>
        <dbReference type="ARBA" id="ARBA00009796"/>
    </source>
</evidence>
<dbReference type="GO" id="GO:0033554">
    <property type="term" value="P:cellular response to stress"/>
    <property type="evidence" value="ECO:0007669"/>
    <property type="project" value="TreeGrafter"/>
</dbReference>
<evidence type="ECO:0000313" key="8">
    <source>
        <dbReference type="EMBL" id="OGL43177.1"/>
    </source>
</evidence>
<evidence type="ECO:0000256" key="2">
    <source>
        <dbReference type="ARBA" id="ARBA00022559"/>
    </source>
</evidence>
<dbReference type="Gene3D" id="3.40.30.10">
    <property type="entry name" value="Glutaredoxin"/>
    <property type="match status" value="1"/>
</dbReference>
<protein>
    <submittedName>
        <fullName evidence="8">Alkyl hydroperoxide reductase</fullName>
    </submittedName>
</protein>
<feature type="domain" description="Alkyl hydroperoxide reductase subunit C/ Thiol specific antioxidant" evidence="6">
    <location>
        <begin position="2"/>
        <end position="66"/>
    </location>
</feature>
<dbReference type="PANTHER" id="PTHR10681:SF121">
    <property type="entry name" value="ALKYL HYDROPEROXIDE REDUCTASE C"/>
    <property type="match status" value="1"/>
</dbReference>
<organism evidence="8 9">
    <name type="scientific">Candidatus Schekmanbacteria bacterium RBG_13_48_7</name>
    <dbReference type="NCBI Taxonomy" id="1817878"/>
    <lineage>
        <taxon>Bacteria</taxon>
        <taxon>Candidatus Schekmaniibacteriota</taxon>
    </lineage>
</organism>
<feature type="domain" description="Peroxiredoxin C-terminal" evidence="7">
    <location>
        <begin position="87"/>
        <end position="117"/>
    </location>
</feature>
<evidence type="ECO:0000256" key="4">
    <source>
        <dbReference type="ARBA" id="ARBA00023002"/>
    </source>
</evidence>